<keyword evidence="2" id="KW-0548">Nucleotidyltransferase</keyword>
<evidence type="ECO:0000313" key="8">
    <source>
        <dbReference type="EMBL" id="GMI83714.1"/>
    </source>
</evidence>
<proteinExistence type="predicted"/>
<dbReference type="InterPro" id="IPR043502">
    <property type="entry name" value="DNA/RNA_pol_sf"/>
</dbReference>
<dbReference type="EMBL" id="BSYR01000019">
    <property type="protein sequence ID" value="GMI83714.1"/>
    <property type="molecule type" value="Genomic_DNA"/>
</dbReference>
<organism evidence="8 9">
    <name type="scientific">Hibiscus trionum</name>
    <name type="common">Flower of an hour</name>
    <dbReference type="NCBI Taxonomy" id="183268"/>
    <lineage>
        <taxon>Eukaryota</taxon>
        <taxon>Viridiplantae</taxon>
        <taxon>Streptophyta</taxon>
        <taxon>Embryophyta</taxon>
        <taxon>Tracheophyta</taxon>
        <taxon>Spermatophyta</taxon>
        <taxon>Magnoliopsida</taxon>
        <taxon>eudicotyledons</taxon>
        <taxon>Gunneridae</taxon>
        <taxon>Pentapetalae</taxon>
        <taxon>rosids</taxon>
        <taxon>malvids</taxon>
        <taxon>Malvales</taxon>
        <taxon>Malvaceae</taxon>
        <taxon>Malvoideae</taxon>
        <taxon>Hibiscus</taxon>
    </lineage>
</organism>
<dbReference type="InterPro" id="IPR041373">
    <property type="entry name" value="RT_RNaseH"/>
</dbReference>
<comment type="caution">
    <text evidence="8">The sequence shown here is derived from an EMBL/GenBank/DDBJ whole genome shotgun (WGS) entry which is preliminary data.</text>
</comment>
<dbReference type="OrthoDB" id="1000633at2759"/>
<dbReference type="GO" id="GO:0016787">
    <property type="term" value="F:hydrolase activity"/>
    <property type="evidence" value="ECO:0007669"/>
    <property type="project" value="UniProtKB-KW"/>
</dbReference>
<keyword evidence="3" id="KW-0540">Nuclease</keyword>
<dbReference type="GO" id="GO:0003964">
    <property type="term" value="F:RNA-directed DNA polymerase activity"/>
    <property type="evidence" value="ECO:0007669"/>
    <property type="project" value="UniProtKB-KW"/>
</dbReference>
<reference evidence="8" key="1">
    <citation type="submission" date="2023-05" db="EMBL/GenBank/DDBJ databases">
        <title>Genome and transcriptome analyses reveal genes involved in the formation of fine ridges on petal epidermal cells in Hibiscus trionum.</title>
        <authorList>
            <person name="Koshimizu S."/>
            <person name="Masuda S."/>
            <person name="Ishii T."/>
            <person name="Shirasu K."/>
            <person name="Hoshino A."/>
            <person name="Arita M."/>
        </authorList>
    </citation>
    <scope>NUCLEOTIDE SEQUENCE</scope>
    <source>
        <strain evidence="8">Hamamatsu line</strain>
    </source>
</reference>
<keyword evidence="1" id="KW-0808">Transferase</keyword>
<keyword evidence="9" id="KW-1185">Reference proteome</keyword>
<dbReference type="PANTHER" id="PTHR37984">
    <property type="entry name" value="PROTEIN CBG26694"/>
    <property type="match status" value="1"/>
</dbReference>
<keyword evidence="5" id="KW-0378">Hydrolase</keyword>
<dbReference type="PANTHER" id="PTHR37984:SF5">
    <property type="entry name" value="PROTEIN NYNRIN-LIKE"/>
    <property type="match status" value="1"/>
</dbReference>
<keyword evidence="6" id="KW-0695">RNA-directed DNA polymerase</keyword>
<dbReference type="AlphaFoldDB" id="A0A9W7HT29"/>
<dbReference type="Pfam" id="PF17917">
    <property type="entry name" value="RT_RNaseH"/>
    <property type="match status" value="1"/>
</dbReference>
<sequence length="188" mass="21543">MQEGHPTTFESQKLSGAETRYATQEKELLAVIHCLRAWRHYLLGSKFVVKVDNTAASHILTQLKLLVRQARWQEHLAEFDFCFEHKAGKKNQVADTLSQKADMAALRRIAPMSASRVTNDIRELIVENMKKDPQMGAIMKTVESGQSKTFWIENGILMTKSPQMYVPRAGELRQKLLRECHDTHWAGH</sequence>
<dbReference type="InterPro" id="IPR050951">
    <property type="entry name" value="Retrovirus_Pol_polyprotein"/>
</dbReference>
<accession>A0A9W7HT29</accession>
<evidence type="ECO:0000256" key="6">
    <source>
        <dbReference type="ARBA" id="ARBA00022918"/>
    </source>
</evidence>
<evidence type="ECO:0000313" key="9">
    <source>
        <dbReference type="Proteomes" id="UP001165190"/>
    </source>
</evidence>
<evidence type="ECO:0000256" key="1">
    <source>
        <dbReference type="ARBA" id="ARBA00022679"/>
    </source>
</evidence>
<evidence type="ECO:0000256" key="2">
    <source>
        <dbReference type="ARBA" id="ARBA00022695"/>
    </source>
</evidence>
<dbReference type="GO" id="GO:0004519">
    <property type="term" value="F:endonuclease activity"/>
    <property type="evidence" value="ECO:0007669"/>
    <property type="project" value="UniProtKB-KW"/>
</dbReference>
<dbReference type="SUPFAM" id="SSF56672">
    <property type="entry name" value="DNA/RNA polymerases"/>
    <property type="match status" value="1"/>
</dbReference>
<evidence type="ECO:0000256" key="3">
    <source>
        <dbReference type="ARBA" id="ARBA00022722"/>
    </source>
</evidence>
<name>A0A9W7HT29_HIBTR</name>
<keyword evidence="4" id="KW-0255">Endonuclease</keyword>
<evidence type="ECO:0000256" key="4">
    <source>
        <dbReference type="ARBA" id="ARBA00022759"/>
    </source>
</evidence>
<gene>
    <name evidence="8" type="ORF">HRI_002040700</name>
</gene>
<dbReference type="CDD" id="cd09274">
    <property type="entry name" value="RNase_HI_RT_Ty3"/>
    <property type="match status" value="1"/>
</dbReference>
<evidence type="ECO:0000256" key="5">
    <source>
        <dbReference type="ARBA" id="ARBA00022801"/>
    </source>
</evidence>
<evidence type="ECO:0000259" key="7">
    <source>
        <dbReference type="Pfam" id="PF17917"/>
    </source>
</evidence>
<feature type="domain" description="Reverse transcriptase RNase H-like" evidence="7">
    <location>
        <begin position="4"/>
        <end position="79"/>
    </location>
</feature>
<protein>
    <recommendedName>
        <fullName evidence="7">Reverse transcriptase RNase H-like domain-containing protein</fullName>
    </recommendedName>
</protein>
<dbReference type="Proteomes" id="UP001165190">
    <property type="component" value="Unassembled WGS sequence"/>
</dbReference>